<feature type="transmembrane region" description="Helical" evidence="14">
    <location>
        <begin position="35"/>
        <end position="55"/>
    </location>
</feature>
<keyword evidence="6 14" id="KW-1133">Transmembrane helix</keyword>
<keyword evidence="10" id="KW-0325">Glycoprotein</keyword>
<dbReference type="PANTHER" id="PTHR11690:SF248">
    <property type="entry name" value="PICKPOCKET 17, ISOFORM A"/>
    <property type="match status" value="1"/>
</dbReference>
<keyword evidence="12 13" id="KW-0407">Ion channel</keyword>
<evidence type="ECO:0000256" key="6">
    <source>
        <dbReference type="ARBA" id="ARBA00022989"/>
    </source>
</evidence>
<evidence type="ECO:0000256" key="5">
    <source>
        <dbReference type="ARBA" id="ARBA00022692"/>
    </source>
</evidence>
<evidence type="ECO:0000313" key="16">
    <source>
        <dbReference type="Proteomes" id="UP001432322"/>
    </source>
</evidence>
<evidence type="ECO:0000256" key="8">
    <source>
        <dbReference type="ARBA" id="ARBA00023065"/>
    </source>
</evidence>
<evidence type="ECO:0000256" key="13">
    <source>
        <dbReference type="RuleBase" id="RU000679"/>
    </source>
</evidence>
<evidence type="ECO:0000256" key="1">
    <source>
        <dbReference type="ARBA" id="ARBA00004141"/>
    </source>
</evidence>
<protein>
    <recommendedName>
        <fullName evidence="17">Ion channel</fullName>
    </recommendedName>
</protein>
<evidence type="ECO:0000256" key="3">
    <source>
        <dbReference type="ARBA" id="ARBA00022448"/>
    </source>
</evidence>
<comment type="similarity">
    <text evidence="2 13">Belongs to the amiloride-sensitive sodium channel (TC 1.A.6) family.</text>
</comment>
<evidence type="ECO:0008006" key="17">
    <source>
        <dbReference type="Google" id="ProtNLM"/>
    </source>
</evidence>
<keyword evidence="5 13" id="KW-0812">Transmembrane</keyword>
<evidence type="ECO:0000313" key="15">
    <source>
        <dbReference type="EMBL" id="GMT33916.1"/>
    </source>
</evidence>
<dbReference type="EMBL" id="BTSY01000006">
    <property type="protein sequence ID" value="GMT33916.1"/>
    <property type="molecule type" value="Genomic_DNA"/>
</dbReference>
<dbReference type="AlphaFoldDB" id="A0AAV5WNQ9"/>
<proteinExistence type="inferred from homology"/>
<dbReference type="PANTHER" id="PTHR11690">
    <property type="entry name" value="AMILORIDE-SENSITIVE SODIUM CHANNEL-RELATED"/>
    <property type="match status" value="1"/>
</dbReference>
<evidence type="ECO:0000256" key="11">
    <source>
        <dbReference type="ARBA" id="ARBA00023201"/>
    </source>
</evidence>
<evidence type="ECO:0000256" key="2">
    <source>
        <dbReference type="ARBA" id="ARBA00007193"/>
    </source>
</evidence>
<evidence type="ECO:0000256" key="9">
    <source>
        <dbReference type="ARBA" id="ARBA00023136"/>
    </source>
</evidence>
<keyword evidence="7" id="KW-0915">Sodium</keyword>
<comment type="caution">
    <text evidence="15">The sequence shown here is derived from an EMBL/GenBank/DDBJ whole genome shotgun (WGS) entry which is preliminary data.</text>
</comment>
<keyword evidence="3 13" id="KW-0813">Transport</keyword>
<dbReference type="FunFam" id="1.10.287.770:FF:000001">
    <property type="entry name" value="Acid-sensing ion channel subunit 1"/>
    <property type="match status" value="1"/>
</dbReference>
<evidence type="ECO:0000256" key="10">
    <source>
        <dbReference type="ARBA" id="ARBA00023180"/>
    </source>
</evidence>
<comment type="subcellular location">
    <subcellularLocation>
        <location evidence="1">Membrane</location>
        <topology evidence="1">Multi-pass membrane protein</topology>
    </subcellularLocation>
</comment>
<dbReference type="Gene3D" id="2.60.470.10">
    <property type="entry name" value="Acid-sensing ion channels like domains"/>
    <property type="match status" value="1"/>
</dbReference>
<dbReference type="Gene3D" id="1.10.287.770">
    <property type="entry name" value="YojJ-like"/>
    <property type="match status" value="1"/>
</dbReference>
<keyword evidence="4 13" id="KW-0894">Sodium channel</keyword>
<reference evidence="15" key="1">
    <citation type="submission" date="2023-10" db="EMBL/GenBank/DDBJ databases">
        <title>Genome assembly of Pristionchus species.</title>
        <authorList>
            <person name="Yoshida K."/>
            <person name="Sommer R.J."/>
        </authorList>
    </citation>
    <scope>NUCLEOTIDE SEQUENCE</scope>
    <source>
        <strain evidence="15">RS5133</strain>
    </source>
</reference>
<organism evidence="15 16">
    <name type="scientific">Pristionchus fissidentatus</name>
    <dbReference type="NCBI Taxonomy" id="1538716"/>
    <lineage>
        <taxon>Eukaryota</taxon>
        <taxon>Metazoa</taxon>
        <taxon>Ecdysozoa</taxon>
        <taxon>Nematoda</taxon>
        <taxon>Chromadorea</taxon>
        <taxon>Rhabditida</taxon>
        <taxon>Rhabditina</taxon>
        <taxon>Diplogasteromorpha</taxon>
        <taxon>Diplogasteroidea</taxon>
        <taxon>Neodiplogasteridae</taxon>
        <taxon>Pristionchus</taxon>
    </lineage>
</organism>
<dbReference type="Pfam" id="PF00858">
    <property type="entry name" value="ASC"/>
    <property type="match status" value="2"/>
</dbReference>
<keyword evidence="9 14" id="KW-0472">Membrane</keyword>
<evidence type="ECO:0000256" key="12">
    <source>
        <dbReference type="ARBA" id="ARBA00023303"/>
    </source>
</evidence>
<dbReference type="PRINTS" id="PR01078">
    <property type="entry name" value="AMINACHANNEL"/>
</dbReference>
<sequence>EESELKKACREFCDRTTLHGLPMVLTSKNMCVRTFWVLFWLTSVILCTLQCTSVFQKYNRREKIVSVELDAFHQAVTYSADAHSEEETRRKKRSFDGFQNNGGFRYVQYEPVLSNCECNKGEKQECRQKDSVPESLNKSCICNFDREDSSTWPCYDYSTWREDLCPDCNDGGYCNLPSTAEGNETLRPCLCNLNNDYCLLKSVQRLRRIWEFRGKALPKKGSPFRQDFLKQLKELGYENMTDQVAITTQTKEKLILKMAALPVQRRIALSYGKSEFIKMCSFNGNQCDIEKDFKLYIDHTFGNCYTFNANPARLFTSSRAGPSYGLRLMVFVNASDYLPTTDAVGVRIAIHGQKENPFPDTFGYSAPTGIVSSFGLSLRKVNRLNNTDGGRCVPNEWPLDSKYIYKKYEYEPEGCYKSCYQDEITSNCKCYDPRLPTINDKLPACLNATQTTCLLDLAVKYNNKKNKRCHCLQPCQQDVYSTTYSAAKWPSGSVNMACDQEKDCHKYYREHAAMLEIYYEQMSYEIIRESQSYQMVNVLSDIGGQAGLWLGASVLTAVEFISLLMRLLKIFIKKYDLKSYAKKRKATLEAQEAKDPEEDLNRNYQQL</sequence>
<evidence type="ECO:0000256" key="14">
    <source>
        <dbReference type="SAM" id="Phobius"/>
    </source>
</evidence>
<gene>
    <name evidence="15" type="ORF">PFISCL1PPCAC_25213</name>
</gene>
<keyword evidence="11 13" id="KW-0739">Sodium transport</keyword>
<name>A0AAV5WNQ9_9BILA</name>
<evidence type="ECO:0000256" key="4">
    <source>
        <dbReference type="ARBA" id="ARBA00022461"/>
    </source>
</evidence>
<dbReference type="GO" id="GO:0015280">
    <property type="term" value="F:ligand-gated sodium channel activity"/>
    <property type="evidence" value="ECO:0007669"/>
    <property type="project" value="TreeGrafter"/>
</dbReference>
<dbReference type="Proteomes" id="UP001432322">
    <property type="component" value="Unassembled WGS sequence"/>
</dbReference>
<keyword evidence="8 13" id="KW-0406">Ion transport</keyword>
<evidence type="ECO:0000256" key="7">
    <source>
        <dbReference type="ARBA" id="ARBA00023053"/>
    </source>
</evidence>
<accession>A0AAV5WNQ9</accession>
<feature type="transmembrane region" description="Helical" evidence="14">
    <location>
        <begin position="546"/>
        <end position="568"/>
    </location>
</feature>
<feature type="non-terminal residue" evidence="15">
    <location>
        <position position="1"/>
    </location>
</feature>
<keyword evidence="16" id="KW-1185">Reference proteome</keyword>
<dbReference type="GO" id="GO:0005886">
    <property type="term" value="C:plasma membrane"/>
    <property type="evidence" value="ECO:0007669"/>
    <property type="project" value="TreeGrafter"/>
</dbReference>
<dbReference type="InterPro" id="IPR001873">
    <property type="entry name" value="ENaC"/>
</dbReference>